<gene>
    <name evidence="2" type="ORF">E4P82_19495</name>
</gene>
<keyword evidence="1" id="KW-0732">Signal</keyword>
<name>A0ABX1TP11_9GAMM</name>
<protein>
    <submittedName>
        <fullName evidence="2">DUF2282 domain-containing protein</fullName>
    </submittedName>
</protein>
<feature type="signal peptide" evidence="1">
    <location>
        <begin position="1"/>
        <end position="28"/>
    </location>
</feature>
<dbReference type="RefSeq" id="WP_169250457.1">
    <property type="nucleotide sequence ID" value="NZ_SPMZ01000079.1"/>
</dbReference>
<dbReference type="Proteomes" id="UP000760480">
    <property type="component" value="Unassembled WGS sequence"/>
</dbReference>
<evidence type="ECO:0000313" key="2">
    <source>
        <dbReference type="EMBL" id="NMQ21188.1"/>
    </source>
</evidence>
<feature type="chain" id="PRO_5045461174" evidence="1">
    <location>
        <begin position="29"/>
        <end position="97"/>
    </location>
</feature>
<organism evidence="2 3">
    <name type="scientific">Candidatus Competibacter phosphatis</name>
    <dbReference type="NCBI Taxonomy" id="221280"/>
    <lineage>
        <taxon>Bacteria</taxon>
        <taxon>Pseudomonadati</taxon>
        <taxon>Pseudomonadota</taxon>
        <taxon>Gammaproteobacteria</taxon>
        <taxon>Candidatus Competibacteraceae</taxon>
        <taxon>Candidatus Competibacter</taxon>
    </lineage>
</organism>
<keyword evidence="3" id="KW-1185">Reference proteome</keyword>
<dbReference type="InterPro" id="IPR018740">
    <property type="entry name" value="DUF2282_membr"/>
</dbReference>
<sequence length="97" mass="9688">MVKNAFNQFALAAAIAGAMGLAASPVFAAEGGKEKCYGVSKAGENDCASAAGTHSCAGNSTTDYDGQDWKYAAKGTCEKLGGKSAPFKGQGMPAKSS</sequence>
<evidence type="ECO:0000313" key="3">
    <source>
        <dbReference type="Proteomes" id="UP000760480"/>
    </source>
</evidence>
<reference evidence="2 3" key="1">
    <citation type="submission" date="2019-03" db="EMBL/GenBank/DDBJ databases">
        <title>Metabolic reconstructions from genomes of highly enriched 'Candidatus Accumulibacter' and 'Candidatus Competibacter' bioreactor populations.</title>
        <authorList>
            <person name="Annavajhala M.K."/>
            <person name="Welles L."/>
            <person name="Abbas B."/>
            <person name="Sorokin D."/>
            <person name="Park H."/>
            <person name="Van Loosdrecht M."/>
            <person name="Chandran K."/>
        </authorList>
    </citation>
    <scope>NUCLEOTIDE SEQUENCE [LARGE SCALE GENOMIC DNA]</scope>
    <source>
        <strain evidence="2 3">SBR_G</strain>
    </source>
</reference>
<dbReference type="EMBL" id="SPMZ01000079">
    <property type="protein sequence ID" value="NMQ21188.1"/>
    <property type="molecule type" value="Genomic_DNA"/>
</dbReference>
<comment type="caution">
    <text evidence="2">The sequence shown here is derived from an EMBL/GenBank/DDBJ whole genome shotgun (WGS) entry which is preliminary data.</text>
</comment>
<dbReference type="Pfam" id="PF10048">
    <property type="entry name" value="DUF2282"/>
    <property type="match status" value="1"/>
</dbReference>
<proteinExistence type="predicted"/>
<accession>A0ABX1TP11</accession>
<evidence type="ECO:0000256" key="1">
    <source>
        <dbReference type="SAM" id="SignalP"/>
    </source>
</evidence>